<proteinExistence type="predicted"/>
<feature type="domain" description="Sigma-54 factor interaction" evidence="3">
    <location>
        <begin position="172"/>
        <end position="242"/>
    </location>
</feature>
<dbReference type="Gene3D" id="3.30.450.20">
    <property type="entry name" value="PAS domain"/>
    <property type="match status" value="1"/>
</dbReference>
<accession>A0ABU5C6M9</accession>
<dbReference type="PROSITE" id="PS50045">
    <property type="entry name" value="SIGMA54_INTERACT_4"/>
    <property type="match status" value="1"/>
</dbReference>
<dbReference type="Gene3D" id="3.40.50.300">
    <property type="entry name" value="P-loop containing nucleotide triphosphate hydrolases"/>
    <property type="match status" value="1"/>
</dbReference>
<comment type="caution">
    <text evidence="5">The sequence shown here is derived from an EMBL/GenBank/DDBJ whole genome shotgun (WGS) entry which is preliminary data.</text>
</comment>
<dbReference type="Pfam" id="PF00989">
    <property type="entry name" value="PAS"/>
    <property type="match status" value="1"/>
</dbReference>
<dbReference type="SUPFAM" id="SSF55785">
    <property type="entry name" value="PYP-like sensor domain (PAS domain)"/>
    <property type="match status" value="1"/>
</dbReference>
<evidence type="ECO:0000259" key="3">
    <source>
        <dbReference type="PROSITE" id="PS50045"/>
    </source>
</evidence>
<dbReference type="Pfam" id="PF00158">
    <property type="entry name" value="Sigma54_activat"/>
    <property type="match status" value="1"/>
</dbReference>
<dbReference type="PROSITE" id="PS50112">
    <property type="entry name" value="PAS"/>
    <property type="match status" value="1"/>
</dbReference>
<dbReference type="InterPro" id="IPR025662">
    <property type="entry name" value="Sigma_54_int_dom_ATP-bd_1"/>
</dbReference>
<evidence type="ECO:0000259" key="4">
    <source>
        <dbReference type="PROSITE" id="PS50112"/>
    </source>
</evidence>
<dbReference type="PANTHER" id="PTHR32071">
    <property type="entry name" value="TRANSCRIPTIONAL REGULATORY PROTEIN"/>
    <property type="match status" value="1"/>
</dbReference>
<dbReference type="EMBL" id="JAWDIP010000003">
    <property type="protein sequence ID" value="MDY0394997.1"/>
    <property type="molecule type" value="Genomic_DNA"/>
</dbReference>
<dbReference type="InterPro" id="IPR002078">
    <property type="entry name" value="Sigma_54_int"/>
</dbReference>
<dbReference type="SMART" id="SM00091">
    <property type="entry name" value="PAS"/>
    <property type="match status" value="1"/>
</dbReference>
<evidence type="ECO:0000313" key="6">
    <source>
        <dbReference type="Proteomes" id="UP001281447"/>
    </source>
</evidence>
<keyword evidence="1" id="KW-0547">Nucleotide-binding</keyword>
<organism evidence="5 6">
    <name type="scientific">Tigheibacillus halophilus</name>
    <dbReference type="NCBI Taxonomy" id="361280"/>
    <lineage>
        <taxon>Bacteria</taxon>
        <taxon>Bacillati</taxon>
        <taxon>Bacillota</taxon>
        <taxon>Bacilli</taxon>
        <taxon>Bacillales</taxon>
        <taxon>Bacillaceae</taxon>
        <taxon>Tigheibacillus</taxon>
    </lineage>
</organism>
<dbReference type="InterPro" id="IPR000014">
    <property type="entry name" value="PAS"/>
</dbReference>
<reference evidence="5 6" key="1">
    <citation type="submission" date="2023-10" db="EMBL/GenBank/DDBJ databases">
        <title>Virgibacillus halophilus 5B73C genome.</title>
        <authorList>
            <person name="Miliotis G."/>
            <person name="Sengupta P."/>
            <person name="Hameed A."/>
            <person name="Chuvochina M."/>
            <person name="Mcdonagh F."/>
            <person name="Simpson A.C."/>
            <person name="Singh N.K."/>
            <person name="Rekha P.D."/>
            <person name="Raman K."/>
            <person name="Hugenholtz P."/>
            <person name="Venkateswaran K."/>
        </authorList>
    </citation>
    <scope>NUCLEOTIDE SEQUENCE [LARGE SCALE GENOMIC DNA]</scope>
    <source>
        <strain evidence="5 6">5B73C</strain>
    </source>
</reference>
<evidence type="ECO:0000313" key="5">
    <source>
        <dbReference type="EMBL" id="MDY0394997.1"/>
    </source>
</evidence>
<dbReference type="NCBIfam" id="TIGR00229">
    <property type="entry name" value="sensory_box"/>
    <property type="match status" value="1"/>
</dbReference>
<feature type="domain" description="PAS" evidence="4">
    <location>
        <begin position="37"/>
        <end position="74"/>
    </location>
</feature>
<name>A0ABU5C6M9_9BACI</name>
<dbReference type="InterPro" id="IPR027417">
    <property type="entry name" value="P-loop_NTPase"/>
</dbReference>
<dbReference type="PROSITE" id="PS00675">
    <property type="entry name" value="SIGMA54_INTERACT_1"/>
    <property type="match status" value="1"/>
</dbReference>
<dbReference type="CDD" id="cd00009">
    <property type="entry name" value="AAA"/>
    <property type="match status" value="1"/>
</dbReference>
<sequence length="245" mass="27521">MNYWGEIHTAQLLAYQRFVREELHQTKEKVKWYELGFDTAYEGLTVVDEYGVIQLFNENYSRFVGVSKEEAIGKKAADVIDNTRLPVVLKTGVPERSQAHRLQGQDLVVHRLPIWKNNRIVGAIGVLVYEGVSEIYQVIERMQKLEEKHMPTDENGKPSVAVKSSQVRFEEILGDSPAISKAKKIARKAAKSKATVLITGESGVGKEQFARAIHDAGLTGKHPFISVNCAAIPENLLESELFWLC</sequence>
<evidence type="ECO:0000256" key="2">
    <source>
        <dbReference type="ARBA" id="ARBA00022840"/>
    </source>
</evidence>
<keyword evidence="6" id="KW-1185">Reference proteome</keyword>
<dbReference type="InterPro" id="IPR035965">
    <property type="entry name" value="PAS-like_dom_sf"/>
</dbReference>
<dbReference type="Proteomes" id="UP001281447">
    <property type="component" value="Unassembled WGS sequence"/>
</dbReference>
<gene>
    <name evidence="5" type="ORF">RWE15_11845</name>
</gene>
<protein>
    <submittedName>
        <fullName evidence="5">Sigma 54-interacting transcriptional regulator</fullName>
    </submittedName>
</protein>
<dbReference type="PANTHER" id="PTHR32071:SF57">
    <property type="entry name" value="C4-DICARBOXYLATE TRANSPORT TRANSCRIPTIONAL REGULATORY PROTEIN DCTD"/>
    <property type="match status" value="1"/>
</dbReference>
<evidence type="ECO:0000256" key="1">
    <source>
        <dbReference type="ARBA" id="ARBA00022741"/>
    </source>
</evidence>
<keyword evidence="2" id="KW-0067">ATP-binding</keyword>
<dbReference type="SUPFAM" id="SSF52540">
    <property type="entry name" value="P-loop containing nucleoside triphosphate hydrolases"/>
    <property type="match status" value="1"/>
</dbReference>
<dbReference type="InterPro" id="IPR013767">
    <property type="entry name" value="PAS_fold"/>
</dbReference>